<keyword evidence="3" id="KW-1185">Reference proteome</keyword>
<proteinExistence type="predicted"/>
<accession>A0AAN6PDV0</accession>
<dbReference type="AlphaFoldDB" id="A0AAN6PDV0"/>
<gene>
    <name evidence="2" type="ORF">C8A01DRAFT_18354</name>
</gene>
<evidence type="ECO:0000313" key="2">
    <source>
        <dbReference type="EMBL" id="KAK4034928.1"/>
    </source>
</evidence>
<dbReference type="EMBL" id="MU854461">
    <property type="protein sequence ID" value="KAK4034928.1"/>
    <property type="molecule type" value="Genomic_DNA"/>
</dbReference>
<comment type="caution">
    <text evidence="2">The sequence shown here is derived from an EMBL/GenBank/DDBJ whole genome shotgun (WGS) entry which is preliminary data.</text>
</comment>
<feature type="compositionally biased region" description="Polar residues" evidence="1">
    <location>
        <begin position="1"/>
        <end position="11"/>
    </location>
</feature>
<sequence>MDTPVSDQAFCSPSGIAAPSPPPPDMTEAAPQADNGQHQEGKKLATQIAKSTEVNNTTASEQASNGQTSRPPRNVKWVAVPPGMTEELRQAKNRQYWEDRKLADETAKITEFNKNITISDQTSHNQAVRPSSRRKKVSMFSSVVEEAR</sequence>
<protein>
    <submittedName>
        <fullName evidence="2">Uncharacterized protein</fullName>
    </submittedName>
</protein>
<feature type="compositionally biased region" description="Polar residues" evidence="1">
    <location>
        <begin position="48"/>
        <end position="71"/>
    </location>
</feature>
<reference evidence="3" key="1">
    <citation type="journal article" date="2023" name="Mol. Phylogenet. Evol.">
        <title>Genome-scale phylogeny and comparative genomics of the fungal order Sordariales.</title>
        <authorList>
            <person name="Hensen N."/>
            <person name="Bonometti L."/>
            <person name="Westerberg I."/>
            <person name="Brannstrom I.O."/>
            <person name="Guillou S."/>
            <person name="Cros-Aarteil S."/>
            <person name="Calhoun S."/>
            <person name="Haridas S."/>
            <person name="Kuo A."/>
            <person name="Mondo S."/>
            <person name="Pangilinan J."/>
            <person name="Riley R."/>
            <person name="LaButti K."/>
            <person name="Andreopoulos B."/>
            <person name="Lipzen A."/>
            <person name="Chen C."/>
            <person name="Yan M."/>
            <person name="Daum C."/>
            <person name="Ng V."/>
            <person name="Clum A."/>
            <person name="Steindorff A."/>
            <person name="Ohm R.A."/>
            <person name="Martin F."/>
            <person name="Silar P."/>
            <person name="Natvig D.O."/>
            <person name="Lalanne C."/>
            <person name="Gautier V."/>
            <person name="Ament-Velasquez S.L."/>
            <person name="Kruys A."/>
            <person name="Hutchinson M.I."/>
            <person name="Powell A.J."/>
            <person name="Barry K."/>
            <person name="Miller A.N."/>
            <person name="Grigoriev I.V."/>
            <person name="Debuchy R."/>
            <person name="Gladieux P."/>
            <person name="Hiltunen Thoren M."/>
            <person name="Johannesson H."/>
        </authorList>
    </citation>
    <scope>NUCLEOTIDE SEQUENCE [LARGE SCALE GENOMIC DNA]</scope>
    <source>
        <strain evidence="3">CBS 284.82</strain>
    </source>
</reference>
<name>A0AAN6PDV0_9PEZI</name>
<evidence type="ECO:0000256" key="1">
    <source>
        <dbReference type="SAM" id="MobiDB-lite"/>
    </source>
</evidence>
<evidence type="ECO:0000313" key="3">
    <source>
        <dbReference type="Proteomes" id="UP001303115"/>
    </source>
</evidence>
<feature type="region of interest" description="Disordered" evidence="1">
    <location>
        <begin position="121"/>
        <end position="148"/>
    </location>
</feature>
<dbReference type="Proteomes" id="UP001303115">
    <property type="component" value="Unassembled WGS sequence"/>
</dbReference>
<feature type="region of interest" description="Disordered" evidence="1">
    <location>
        <begin position="1"/>
        <end position="75"/>
    </location>
</feature>
<organism evidence="2 3">
    <name type="scientific">Parachaetomium inaequale</name>
    <dbReference type="NCBI Taxonomy" id="2588326"/>
    <lineage>
        <taxon>Eukaryota</taxon>
        <taxon>Fungi</taxon>
        <taxon>Dikarya</taxon>
        <taxon>Ascomycota</taxon>
        <taxon>Pezizomycotina</taxon>
        <taxon>Sordariomycetes</taxon>
        <taxon>Sordariomycetidae</taxon>
        <taxon>Sordariales</taxon>
        <taxon>Chaetomiaceae</taxon>
        <taxon>Parachaetomium</taxon>
    </lineage>
</organism>